<proteinExistence type="predicted"/>
<feature type="non-terminal residue" evidence="3">
    <location>
        <position position="294"/>
    </location>
</feature>
<organism evidence="2 3">
    <name type="scientific">Lingula anatina</name>
    <name type="common">Brachiopod</name>
    <name type="synonym">Lingula unguis</name>
    <dbReference type="NCBI Taxonomy" id="7574"/>
    <lineage>
        <taxon>Eukaryota</taxon>
        <taxon>Metazoa</taxon>
        <taxon>Spiralia</taxon>
        <taxon>Lophotrochozoa</taxon>
        <taxon>Brachiopoda</taxon>
        <taxon>Linguliformea</taxon>
        <taxon>Lingulata</taxon>
        <taxon>Lingulida</taxon>
        <taxon>Linguloidea</taxon>
        <taxon>Lingulidae</taxon>
        <taxon>Lingula</taxon>
    </lineage>
</organism>
<dbReference type="PANTHER" id="PTHR10513:SF15">
    <property type="entry name" value="NADH DEHYDROGENASE [UBIQUINONE] 1 ALPHA SUBCOMPLEX SUBUNIT 10, MITOCHONDRIAL"/>
    <property type="match status" value="1"/>
</dbReference>
<feature type="domain" description="Deoxynucleoside kinase" evidence="1">
    <location>
        <begin position="81"/>
        <end position="256"/>
    </location>
</feature>
<dbReference type="InterPro" id="IPR031314">
    <property type="entry name" value="DNK_dom"/>
</dbReference>
<dbReference type="InterPro" id="IPR050566">
    <property type="entry name" value="Deoxyribonucleoside_kinase"/>
</dbReference>
<dbReference type="RefSeq" id="XP_013421909.1">
    <property type="nucleotide sequence ID" value="XM_013566455.1"/>
</dbReference>
<evidence type="ECO:0000313" key="3">
    <source>
        <dbReference type="RefSeq" id="XP_013421909.1"/>
    </source>
</evidence>
<dbReference type="KEGG" id="lak:106181915"/>
<dbReference type="SUPFAM" id="SSF52540">
    <property type="entry name" value="P-loop containing nucleoside triphosphate hydrolases"/>
    <property type="match status" value="1"/>
</dbReference>
<dbReference type="FunCoup" id="A0A1S3KHF8">
    <property type="interactions" value="1203"/>
</dbReference>
<gene>
    <name evidence="3" type="primary">LOC106181915</name>
</gene>
<reference evidence="3" key="1">
    <citation type="submission" date="2025-08" db="UniProtKB">
        <authorList>
            <consortium name="RefSeq"/>
        </authorList>
    </citation>
    <scope>IDENTIFICATION</scope>
    <source>
        <tissue evidence="3">Gonads</tissue>
    </source>
</reference>
<dbReference type="PANTHER" id="PTHR10513">
    <property type="entry name" value="DEOXYNUCLEOSIDE KINASE"/>
    <property type="match status" value="1"/>
</dbReference>
<dbReference type="Proteomes" id="UP000085678">
    <property type="component" value="Unplaced"/>
</dbReference>
<evidence type="ECO:0000259" key="1">
    <source>
        <dbReference type="Pfam" id="PF01712"/>
    </source>
</evidence>
<dbReference type="STRING" id="7574.A0A1S3KHF8"/>
<dbReference type="InParanoid" id="A0A1S3KHF8"/>
<evidence type="ECO:0000313" key="2">
    <source>
        <dbReference type="Proteomes" id="UP000085678"/>
    </source>
</evidence>
<accession>A0A1S3KHF8</accession>
<dbReference type="Pfam" id="PF01712">
    <property type="entry name" value="dNK"/>
    <property type="match status" value="1"/>
</dbReference>
<sequence length="294" mass="34528">MALTKGLLLRSLSVAGFQSTKLTSQLVVPATPLVVQAATITRGPKKWPKYPFPYKRLRYRMCYRLFWRGNGNLVPNESKVIVVDGNAAVGKSEFAKELAERLDFKMFDEPEELFSRYYTWAGQPDDPKAMSPKDAQTYHFPQFFSDPGRNRGACIGLQLELFKLRYFHYCKALNHLYSTGQGVVLVRSPFSDRAFVETYFDLGLLPGADWRREFEMFQWRILDDIPTPHLTIYLDAPIDHLIDRIKERQLPFEVDNLEFTKEFIGMLDYWYKRAMLPYYEFHGRLLSYFILYFQ</sequence>
<dbReference type="InterPro" id="IPR027417">
    <property type="entry name" value="P-loop_NTPase"/>
</dbReference>
<dbReference type="OrthoDB" id="17400at2759"/>
<dbReference type="Gene3D" id="3.40.50.300">
    <property type="entry name" value="P-loop containing nucleotide triphosphate hydrolases"/>
    <property type="match status" value="1"/>
</dbReference>
<keyword evidence="2" id="KW-1185">Reference proteome</keyword>
<dbReference type="GO" id="GO:0006120">
    <property type="term" value="P:mitochondrial electron transport, NADH to ubiquinone"/>
    <property type="evidence" value="ECO:0007669"/>
    <property type="project" value="TreeGrafter"/>
</dbReference>
<dbReference type="GeneID" id="106181915"/>
<protein>
    <submittedName>
        <fullName evidence="3">NADH dehydrogenase [ubiquinone] 1 alpha subcomplex subunit 10, mitochondrial-like</fullName>
    </submittedName>
</protein>
<name>A0A1S3KHF8_LINAN</name>
<dbReference type="GO" id="GO:0005739">
    <property type="term" value="C:mitochondrion"/>
    <property type="evidence" value="ECO:0007669"/>
    <property type="project" value="GOC"/>
</dbReference>
<dbReference type="AlphaFoldDB" id="A0A1S3KHF8"/>